<dbReference type="EMBL" id="VIWT01000001">
    <property type="protein sequence ID" value="TWF99297.1"/>
    <property type="molecule type" value="Genomic_DNA"/>
</dbReference>
<dbReference type="OrthoDB" id="3537309at2"/>
<gene>
    <name evidence="1" type="ORF">FHX73_113140</name>
</gene>
<reference evidence="1 2" key="1">
    <citation type="submission" date="2019-06" db="EMBL/GenBank/DDBJ databases">
        <title>Sequencing the genomes of 1000 actinobacteria strains.</title>
        <authorList>
            <person name="Klenk H.-P."/>
        </authorList>
    </citation>
    <scope>NUCLEOTIDE SEQUENCE [LARGE SCALE GENOMIC DNA]</scope>
    <source>
        <strain evidence="1 2">DSM 44826</strain>
    </source>
</reference>
<evidence type="ECO:0000313" key="1">
    <source>
        <dbReference type="EMBL" id="TWF99297.1"/>
    </source>
</evidence>
<sequence>MEPSEAVQDVLADPKLSVELFSAIVALTVAIAEDPWLPASSARDSVGDWRRLPISHGRGLVEYVIDAEHHVVRLTRIIPL</sequence>
<evidence type="ECO:0008006" key="3">
    <source>
        <dbReference type="Google" id="ProtNLM"/>
    </source>
</evidence>
<dbReference type="AlphaFoldDB" id="A0A561UIX9"/>
<keyword evidence="2" id="KW-1185">Reference proteome</keyword>
<name>A0A561UIX9_9ACTN</name>
<dbReference type="RefSeq" id="WP_145905590.1">
    <property type="nucleotide sequence ID" value="NZ_BAAAMZ010000015.1"/>
</dbReference>
<organism evidence="1 2">
    <name type="scientific">Kitasatospora viridis</name>
    <dbReference type="NCBI Taxonomy" id="281105"/>
    <lineage>
        <taxon>Bacteria</taxon>
        <taxon>Bacillati</taxon>
        <taxon>Actinomycetota</taxon>
        <taxon>Actinomycetes</taxon>
        <taxon>Kitasatosporales</taxon>
        <taxon>Streptomycetaceae</taxon>
        <taxon>Kitasatospora</taxon>
    </lineage>
</organism>
<comment type="caution">
    <text evidence="1">The sequence shown here is derived from an EMBL/GenBank/DDBJ whole genome shotgun (WGS) entry which is preliminary data.</text>
</comment>
<evidence type="ECO:0000313" key="2">
    <source>
        <dbReference type="Proteomes" id="UP000317940"/>
    </source>
</evidence>
<accession>A0A561UIX9</accession>
<proteinExistence type="predicted"/>
<protein>
    <recommendedName>
        <fullName evidence="3">Type II toxin-antitoxin system RelE/ParE family toxin</fullName>
    </recommendedName>
</protein>
<dbReference type="Proteomes" id="UP000317940">
    <property type="component" value="Unassembled WGS sequence"/>
</dbReference>